<proteinExistence type="predicted"/>
<accession>A0AAJ0E925</accession>
<keyword evidence="2" id="KW-1185">Reference proteome</keyword>
<sequence>MATMGSGRWKETRAWRDDFVGQRLVLGSRPIHGIDASAINERPVRGKVFVEIGIRISLVSVVYA</sequence>
<organism evidence="1 2">
    <name type="scientific">Colletotrichum costaricense</name>
    <dbReference type="NCBI Taxonomy" id="1209916"/>
    <lineage>
        <taxon>Eukaryota</taxon>
        <taxon>Fungi</taxon>
        <taxon>Dikarya</taxon>
        <taxon>Ascomycota</taxon>
        <taxon>Pezizomycotina</taxon>
        <taxon>Sordariomycetes</taxon>
        <taxon>Hypocreomycetidae</taxon>
        <taxon>Glomerellales</taxon>
        <taxon>Glomerellaceae</taxon>
        <taxon>Colletotrichum</taxon>
        <taxon>Colletotrichum acutatum species complex</taxon>
    </lineage>
</organism>
<name>A0AAJ0E925_9PEZI</name>
<gene>
    <name evidence="1" type="ORF">CCOS01_01542</name>
</gene>
<dbReference type="EMBL" id="MOOE01000001">
    <property type="protein sequence ID" value="KAK1540228.1"/>
    <property type="molecule type" value="Genomic_DNA"/>
</dbReference>
<dbReference type="GeneID" id="85333283"/>
<dbReference type="Proteomes" id="UP001240678">
    <property type="component" value="Unassembled WGS sequence"/>
</dbReference>
<dbReference type="RefSeq" id="XP_060321174.1">
    <property type="nucleotide sequence ID" value="XM_060449736.1"/>
</dbReference>
<comment type="caution">
    <text evidence="1">The sequence shown here is derived from an EMBL/GenBank/DDBJ whole genome shotgun (WGS) entry which is preliminary data.</text>
</comment>
<protein>
    <submittedName>
        <fullName evidence="1">Uncharacterized protein</fullName>
    </submittedName>
</protein>
<evidence type="ECO:0000313" key="1">
    <source>
        <dbReference type="EMBL" id="KAK1540228.1"/>
    </source>
</evidence>
<reference evidence="1 2" key="1">
    <citation type="submission" date="2016-10" db="EMBL/GenBank/DDBJ databases">
        <title>The genome sequence of Colletotrichum fioriniae PJ7.</title>
        <authorList>
            <person name="Baroncelli R."/>
        </authorList>
    </citation>
    <scope>NUCLEOTIDE SEQUENCE [LARGE SCALE GENOMIC DNA]</scope>
    <source>
        <strain evidence="1 2">IMI 309622</strain>
    </source>
</reference>
<dbReference type="AlphaFoldDB" id="A0AAJ0E925"/>
<evidence type="ECO:0000313" key="2">
    <source>
        <dbReference type="Proteomes" id="UP001240678"/>
    </source>
</evidence>